<proteinExistence type="predicted"/>
<gene>
    <name evidence="1" type="ORF">HX828_02610</name>
</gene>
<evidence type="ECO:0000313" key="1">
    <source>
        <dbReference type="EMBL" id="NWE74432.1"/>
    </source>
</evidence>
<dbReference type="RefSeq" id="WP_177112495.1">
    <property type="nucleotide sequence ID" value="NZ_JACARF010000001.1"/>
</dbReference>
<dbReference type="EMBL" id="JACARF010000001">
    <property type="protein sequence ID" value="NWE74432.1"/>
    <property type="molecule type" value="Genomic_DNA"/>
</dbReference>
<dbReference type="AlphaFoldDB" id="A0A7Y8F822"/>
<comment type="caution">
    <text evidence="1">The sequence shown here is derived from an EMBL/GenBank/DDBJ whole genome shotgun (WGS) entry which is preliminary data.</text>
</comment>
<reference evidence="1 2" key="1">
    <citation type="submission" date="2020-04" db="EMBL/GenBank/DDBJ databases">
        <title>Molecular characterization of pseudomonads from Agaricus bisporus reveal novel blotch 2 pathogens in Western Europe.</title>
        <authorList>
            <person name="Taparia T."/>
            <person name="Krijger M."/>
            <person name="Haynes E."/>
            <person name="Elpinstone J.G."/>
            <person name="Noble R."/>
            <person name="Van Der Wolf J."/>
        </authorList>
    </citation>
    <scope>NUCLEOTIDE SEQUENCE [LARGE SCALE GENOMIC DNA]</scope>
    <source>
        <strain evidence="1 2">IPO3781</strain>
    </source>
</reference>
<evidence type="ECO:0000313" key="2">
    <source>
        <dbReference type="Proteomes" id="UP000537188"/>
    </source>
</evidence>
<dbReference type="Pfam" id="PF19619">
    <property type="entry name" value="DUF6124"/>
    <property type="match status" value="1"/>
</dbReference>
<sequence length="108" mass="11500">MFKPTPNPPHNAEIERRKLQAAAERAMDHYFPTSASSSLFAVSPSQSTEALLANASETFASLNALTSNLAFELEGAQRGVVLAIQQMSELGQLLVDQALEQVAPTSAA</sequence>
<organism evidence="1 2">
    <name type="scientific">Pseudomonas yamanorum</name>
    <dbReference type="NCBI Taxonomy" id="515393"/>
    <lineage>
        <taxon>Bacteria</taxon>
        <taxon>Pseudomonadati</taxon>
        <taxon>Pseudomonadota</taxon>
        <taxon>Gammaproteobacteria</taxon>
        <taxon>Pseudomonadales</taxon>
        <taxon>Pseudomonadaceae</taxon>
        <taxon>Pseudomonas</taxon>
    </lineage>
</organism>
<protein>
    <recommendedName>
        <fullName evidence="3">DUF3077 domain-containing protein</fullName>
    </recommendedName>
</protein>
<accession>A0A7Y8F822</accession>
<name>A0A7Y8F822_9PSED</name>
<evidence type="ECO:0008006" key="3">
    <source>
        <dbReference type="Google" id="ProtNLM"/>
    </source>
</evidence>
<dbReference type="Proteomes" id="UP000537188">
    <property type="component" value="Unassembled WGS sequence"/>
</dbReference>